<dbReference type="GO" id="GO:0042956">
    <property type="term" value="P:maltodextrin transmembrane transport"/>
    <property type="evidence" value="ECO:0007669"/>
    <property type="project" value="TreeGrafter"/>
</dbReference>
<dbReference type="Gene3D" id="3.40.190.10">
    <property type="entry name" value="Periplasmic binding protein-like II"/>
    <property type="match status" value="1"/>
</dbReference>
<evidence type="ECO:0000256" key="1">
    <source>
        <dbReference type="ARBA" id="ARBA00008520"/>
    </source>
</evidence>
<organism evidence="5 6">
    <name type="scientific">Klenkia marina</name>
    <dbReference type="NCBI Taxonomy" id="1960309"/>
    <lineage>
        <taxon>Bacteria</taxon>
        <taxon>Bacillati</taxon>
        <taxon>Actinomycetota</taxon>
        <taxon>Actinomycetes</taxon>
        <taxon>Geodermatophilales</taxon>
        <taxon>Geodermatophilaceae</taxon>
        <taxon>Klenkia</taxon>
    </lineage>
</organism>
<evidence type="ECO:0000256" key="3">
    <source>
        <dbReference type="ARBA" id="ARBA00022729"/>
    </source>
</evidence>
<accession>A0A1G4XWH0</accession>
<dbReference type="GO" id="GO:0055052">
    <property type="term" value="C:ATP-binding cassette (ABC) transporter complex, substrate-binding subunit-containing"/>
    <property type="evidence" value="ECO:0007669"/>
    <property type="project" value="TreeGrafter"/>
</dbReference>
<keyword evidence="3 4" id="KW-0732">Signal</keyword>
<dbReference type="PROSITE" id="PS51257">
    <property type="entry name" value="PROKAR_LIPOPROTEIN"/>
    <property type="match status" value="1"/>
</dbReference>
<dbReference type="GO" id="GO:1901982">
    <property type="term" value="F:maltose binding"/>
    <property type="evidence" value="ECO:0007669"/>
    <property type="project" value="TreeGrafter"/>
</dbReference>
<dbReference type="Pfam" id="PF13416">
    <property type="entry name" value="SBP_bac_8"/>
    <property type="match status" value="1"/>
</dbReference>
<proteinExistence type="inferred from homology"/>
<dbReference type="AlphaFoldDB" id="A0A1G4XWH0"/>
<evidence type="ECO:0000256" key="4">
    <source>
        <dbReference type="SAM" id="SignalP"/>
    </source>
</evidence>
<feature type="signal peptide" evidence="4">
    <location>
        <begin position="1"/>
        <end position="23"/>
    </location>
</feature>
<keyword evidence="6" id="KW-1185">Reference proteome</keyword>
<sequence>MRSPIRRSAQAAVAVAALSLATACGGGFDDTAEQQESGSASLTMLIASSGDAETEAVQTQVDAYEQESGNTVDVQVAADLSQELAQGFAGGNPPDVFYLDASRLADQADAGNLFPYVDQVDDVDDFYPNLVDAFTYQDTQYCLPKDFSTLALEINDAAWAAAGLTEADYPTTWEELATVAQTLTTGTQTGLVIGDTRDRIGAFMVEAGGWFLNGDGTEATVDSPENLEALQYLQTNLAAGSFTYPSGVDAGWGGEAFGTGKAAMTIEGNWIVGALANDYPDVGYTVVPLPEGPGGPGTLSFTNCLAVAADSDAQDAAVDLATYLTGADAMTALTQDTGVLPSRQSLADAYLQQFPEREAYIAGAEYAQGPVNAPGAEQVLLDFDSQLGGLATGDPQRVLESTQTNLEQAIGG</sequence>
<dbReference type="GO" id="GO:0015768">
    <property type="term" value="P:maltose transport"/>
    <property type="evidence" value="ECO:0007669"/>
    <property type="project" value="TreeGrafter"/>
</dbReference>
<name>A0A1G4XWH0_9ACTN</name>
<keyword evidence="2" id="KW-0813">Transport</keyword>
<dbReference type="PANTHER" id="PTHR30061:SF50">
    <property type="entry name" value="MALTOSE_MALTODEXTRIN-BINDING PERIPLASMIC PROTEIN"/>
    <property type="match status" value="1"/>
</dbReference>
<dbReference type="OrthoDB" id="366726at2"/>
<keyword evidence="5" id="KW-0762">Sugar transport</keyword>
<feature type="chain" id="PRO_5011740705" evidence="4">
    <location>
        <begin position="24"/>
        <end position="412"/>
    </location>
</feature>
<evidence type="ECO:0000313" key="5">
    <source>
        <dbReference type="EMBL" id="SCX44958.1"/>
    </source>
</evidence>
<evidence type="ECO:0000313" key="6">
    <source>
        <dbReference type="Proteomes" id="UP000198981"/>
    </source>
</evidence>
<protein>
    <submittedName>
        <fullName evidence="5">Multiple sugar transport system substrate-binding protein</fullName>
    </submittedName>
</protein>
<dbReference type="SUPFAM" id="SSF53850">
    <property type="entry name" value="Periplasmic binding protein-like II"/>
    <property type="match status" value="1"/>
</dbReference>
<dbReference type="EMBL" id="FMUH01000002">
    <property type="protein sequence ID" value="SCX44958.1"/>
    <property type="molecule type" value="Genomic_DNA"/>
</dbReference>
<comment type="similarity">
    <text evidence="1">Belongs to the bacterial solute-binding protein 1 family.</text>
</comment>
<evidence type="ECO:0000256" key="2">
    <source>
        <dbReference type="ARBA" id="ARBA00022448"/>
    </source>
</evidence>
<reference evidence="6" key="1">
    <citation type="submission" date="2016-10" db="EMBL/GenBank/DDBJ databases">
        <authorList>
            <person name="Varghese N."/>
            <person name="Submissions S."/>
        </authorList>
    </citation>
    <scope>NUCLEOTIDE SEQUENCE [LARGE SCALE GENOMIC DNA]</scope>
    <source>
        <strain evidence="6">DSM 45722</strain>
    </source>
</reference>
<dbReference type="InterPro" id="IPR006059">
    <property type="entry name" value="SBP"/>
</dbReference>
<dbReference type="STRING" id="1960309.SAMN03159343_1504"/>
<dbReference type="RefSeq" id="WP_092801780.1">
    <property type="nucleotide sequence ID" value="NZ_FMUH01000002.1"/>
</dbReference>
<dbReference type="Proteomes" id="UP000198981">
    <property type="component" value="Unassembled WGS sequence"/>
</dbReference>
<dbReference type="PANTHER" id="PTHR30061">
    <property type="entry name" value="MALTOSE-BINDING PERIPLASMIC PROTEIN"/>
    <property type="match status" value="1"/>
</dbReference>
<gene>
    <name evidence="5" type="ORF">SAMN03159343_1504</name>
</gene>